<dbReference type="AlphaFoldDB" id="A0A415DWY0"/>
<sequence>MDLHKLTEHKKTLLFTAIFIIVNIAGIFFISIHESNAIDKYLIEEATDTRDDFNNVLADYKHSFQIFTEMLSREIENNPDPDQIWNYLKTIDTKMLDIEGDTFDGLYMYYKGRYLYSWDTPYAEYEKTGYVATERPWYKDAAAGEGKIVFTPPYMSYANHYILSTISQLQPDKETVFAYDIKMGNIQDLIHSMNRFKGEQVILYNQNGTIIGSTTEAYLGSSFHDSIPEAKARIDEAKRELAAIDENDDDEIEKAKEKIASATSFYNFRESFKDNLSLLAKSSDKAHSITIDGSRYYGYLLQEDDYSFLVLIPFLSMLKATLGNWLVPLLLIELLLIYILNQISRALKNRELKEAYVELGQTQKRLQIALKAAQKEAAIDELTGMMNFSSFKKNMTKILTEMEPDDSGIFIMIDGDHFKQVNDNYGHNIGDEVIKLTAQMIVGRIRTIDIASRLHGDEFAIFVADTDDYSVAQRIMKDINQTLAKEAAKRNMPAITLSAGAVLAKQGDTYVALSKAADVALYRAKETHDGGFAHE</sequence>
<feature type="domain" description="GGDEF" evidence="3">
    <location>
        <begin position="406"/>
        <end position="535"/>
    </location>
</feature>
<dbReference type="Proteomes" id="UP000284841">
    <property type="component" value="Unassembled WGS sequence"/>
</dbReference>
<evidence type="ECO:0000313" key="4">
    <source>
        <dbReference type="EMBL" id="RHJ85104.1"/>
    </source>
</evidence>
<dbReference type="Gene3D" id="3.30.450.20">
    <property type="entry name" value="PAS domain"/>
    <property type="match status" value="2"/>
</dbReference>
<dbReference type="PROSITE" id="PS50887">
    <property type="entry name" value="GGDEF"/>
    <property type="match status" value="1"/>
</dbReference>
<keyword evidence="5" id="KW-1185">Reference proteome</keyword>
<dbReference type="SMART" id="SM00267">
    <property type="entry name" value="GGDEF"/>
    <property type="match status" value="1"/>
</dbReference>
<reference evidence="4 5" key="1">
    <citation type="submission" date="2018-08" db="EMBL/GenBank/DDBJ databases">
        <title>A genome reference for cultivated species of the human gut microbiota.</title>
        <authorList>
            <person name="Zou Y."/>
            <person name="Xue W."/>
            <person name="Luo G."/>
        </authorList>
    </citation>
    <scope>NUCLEOTIDE SEQUENCE [LARGE SCALE GENOMIC DNA]</scope>
    <source>
        <strain evidence="4 5">AM07-24</strain>
    </source>
</reference>
<accession>A0A415DWY0</accession>
<dbReference type="InterPro" id="IPR000160">
    <property type="entry name" value="GGDEF_dom"/>
</dbReference>
<dbReference type="Pfam" id="PF00990">
    <property type="entry name" value="GGDEF"/>
    <property type="match status" value="1"/>
</dbReference>
<dbReference type="GO" id="GO:0005886">
    <property type="term" value="C:plasma membrane"/>
    <property type="evidence" value="ECO:0007669"/>
    <property type="project" value="TreeGrafter"/>
</dbReference>
<evidence type="ECO:0000256" key="2">
    <source>
        <dbReference type="SAM" id="Phobius"/>
    </source>
</evidence>
<feature type="transmembrane region" description="Helical" evidence="2">
    <location>
        <begin position="322"/>
        <end position="340"/>
    </location>
</feature>
<dbReference type="SUPFAM" id="SSF55073">
    <property type="entry name" value="Nucleotide cyclase"/>
    <property type="match status" value="1"/>
</dbReference>
<feature type="coiled-coil region" evidence="1">
    <location>
        <begin position="227"/>
        <end position="254"/>
    </location>
</feature>
<dbReference type="InterPro" id="IPR050469">
    <property type="entry name" value="Diguanylate_Cyclase"/>
</dbReference>
<dbReference type="InterPro" id="IPR043128">
    <property type="entry name" value="Rev_trsase/Diguanyl_cyclase"/>
</dbReference>
<dbReference type="InterPro" id="IPR029151">
    <property type="entry name" value="Sensor-like_sf"/>
</dbReference>
<keyword evidence="2" id="KW-0812">Transmembrane</keyword>
<dbReference type="GO" id="GO:1902201">
    <property type="term" value="P:negative regulation of bacterial-type flagellum-dependent cell motility"/>
    <property type="evidence" value="ECO:0007669"/>
    <property type="project" value="TreeGrafter"/>
</dbReference>
<dbReference type="RefSeq" id="WP_118336307.1">
    <property type="nucleotide sequence ID" value="NZ_AP025567.1"/>
</dbReference>
<name>A0A415DWY0_9FIRM</name>
<evidence type="ECO:0000313" key="5">
    <source>
        <dbReference type="Proteomes" id="UP000284841"/>
    </source>
</evidence>
<feature type="transmembrane region" description="Helical" evidence="2">
    <location>
        <begin position="12"/>
        <end position="32"/>
    </location>
</feature>
<dbReference type="PANTHER" id="PTHR45138">
    <property type="entry name" value="REGULATORY COMPONENTS OF SENSORY TRANSDUCTION SYSTEM"/>
    <property type="match status" value="1"/>
</dbReference>
<dbReference type="EMBL" id="QRMS01000005">
    <property type="protein sequence ID" value="RHJ85104.1"/>
    <property type="molecule type" value="Genomic_DNA"/>
</dbReference>
<dbReference type="SUPFAM" id="SSF103190">
    <property type="entry name" value="Sensory domain-like"/>
    <property type="match status" value="1"/>
</dbReference>
<dbReference type="GO" id="GO:0052621">
    <property type="term" value="F:diguanylate cyclase activity"/>
    <property type="evidence" value="ECO:0007669"/>
    <property type="project" value="TreeGrafter"/>
</dbReference>
<dbReference type="NCBIfam" id="TIGR00254">
    <property type="entry name" value="GGDEF"/>
    <property type="match status" value="1"/>
</dbReference>
<dbReference type="PANTHER" id="PTHR45138:SF9">
    <property type="entry name" value="DIGUANYLATE CYCLASE DGCM-RELATED"/>
    <property type="match status" value="1"/>
</dbReference>
<dbReference type="OrthoDB" id="9805474at2"/>
<keyword evidence="2" id="KW-0472">Membrane</keyword>
<keyword evidence="1" id="KW-0175">Coiled coil</keyword>
<proteinExistence type="predicted"/>
<dbReference type="Gene3D" id="3.30.70.270">
    <property type="match status" value="1"/>
</dbReference>
<evidence type="ECO:0000256" key="1">
    <source>
        <dbReference type="SAM" id="Coils"/>
    </source>
</evidence>
<organism evidence="4 5">
    <name type="scientific">Emergencia timonensis</name>
    <dbReference type="NCBI Taxonomy" id="1776384"/>
    <lineage>
        <taxon>Bacteria</taxon>
        <taxon>Bacillati</taxon>
        <taxon>Bacillota</taxon>
        <taxon>Clostridia</taxon>
        <taxon>Peptostreptococcales</taxon>
        <taxon>Anaerovoracaceae</taxon>
        <taxon>Emergencia</taxon>
    </lineage>
</organism>
<comment type="caution">
    <text evidence="4">The sequence shown here is derived from an EMBL/GenBank/DDBJ whole genome shotgun (WGS) entry which is preliminary data.</text>
</comment>
<protein>
    <submittedName>
        <fullName evidence="4">GGDEF domain-containing protein</fullName>
    </submittedName>
</protein>
<gene>
    <name evidence="4" type="ORF">DW099_15490</name>
</gene>
<dbReference type="CDD" id="cd01949">
    <property type="entry name" value="GGDEF"/>
    <property type="match status" value="1"/>
</dbReference>
<keyword evidence="2" id="KW-1133">Transmembrane helix</keyword>
<dbReference type="STRING" id="1776384.GCA_900086585_00106"/>
<evidence type="ECO:0000259" key="3">
    <source>
        <dbReference type="PROSITE" id="PS50887"/>
    </source>
</evidence>
<dbReference type="InterPro" id="IPR029787">
    <property type="entry name" value="Nucleotide_cyclase"/>
</dbReference>
<dbReference type="GO" id="GO:0043709">
    <property type="term" value="P:cell adhesion involved in single-species biofilm formation"/>
    <property type="evidence" value="ECO:0007669"/>
    <property type="project" value="TreeGrafter"/>
</dbReference>